<dbReference type="PROSITE" id="PS00645">
    <property type="entry name" value="COMPLEX1_51K_2"/>
    <property type="match status" value="1"/>
</dbReference>
<evidence type="ECO:0000256" key="3">
    <source>
        <dbReference type="ARBA" id="ARBA00007523"/>
    </source>
</evidence>
<evidence type="ECO:0000256" key="11">
    <source>
        <dbReference type="ARBA" id="ARBA00023004"/>
    </source>
</evidence>
<dbReference type="PANTHER" id="PTHR43578:SF3">
    <property type="entry name" value="NADH-QUINONE OXIDOREDUCTASE SUBUNIT F"/>
    <property type="match status" value="1"/>
</dbReference>
<dbReference type="SMART" id="SM00928">
    <property type="entry name" value="NADH_4Fe-4S"/>
    <property type="match status" value="1"/>
</dbReference>
<dbReference type="FunFam" id="1.20.1440.230:FF:000001">
    <property type="entry name" value="Mitochondrial NADH dehydrogenase flavoprotein 1"/>
    <property type="match status" value="1"/>
</dbReference>
<dbReference type="InterPro" id="IPR019554">
    <property type="entry name" value="Soluble_ligand-bd"/>
</dbReference>
<keyword evidence="12 15" id="KW-0411">Iron-sulfur</keyword>
<evidence type="ECO:0000256" key="10">
    <source>
        <dbReference type="ARBA" id="ARBA00022967"/>
    </source>
</evidence>
<dbReference type="Gene3D" id="3.10.20.600">
    <property type="match status" value="1"/>
</dbReference>
<comment type="caution">
    <text evidence="17">The sequence shown here is derived from an EMBL/GenBank/DDBJ whole genome shotgun (WGS) entry which is preliminary data.</text>
</comment>
<evidence type="ECO:0000313" key="17">
    <source>
        <dbReference type="EMBL" id="MBB5433121.1"/>
    </source>
</evidence>
<dbReference type="AlphaFoldDB" id="A0A7W8VE42"/>
<keyword evidence="7 15" id="KW-0288">FMN</keyword>
<evidence type="ECO:0000256" key="4">
    <source>
        <dbReference type="ARBA" id="ARBA00019901"/>
    </source>
</evidence>
<keyword evidence="8 15" id="KW-0874">Quinone</keyword>
<reference evidence="17 18" key="1">
    <citation type="submission" date="2020-08" db="EMBL/GenBank/DDBJ databases">
        <title>Sequencing the genomes of 1000 actinobacteria strains.</title>
        <authorList>
            <person name="Klenk H.-P."/>
        </authorList>
    </citation>
    <scope>NUCLEOTIDE SEQUENCE [LARGE SCALE GENOMIC DNA]</scope>
    <source>
        <strain evidence="17 18">DSM 44551</strain>
    </source>
</reference>
<dbReference type="EMBL" id="JACHDB010000001">
    <property type="protein sequence ID" value="MBB5433121.1"/>
    <property type="molecule type" value="Genomic_DNA"/>
</dbReference>
<dbReference type="FunFam" id="3.40.50.11540:FF:000001">
    <property type="entry name" value="NADH dehydrogenase [ubiquinone] flavoprotein 1, mitochondrial"/>
    <property type="match status" value="1"/>
</dbReference>
<keyword evidence="6 15" id="KW-0285">Flavoprotein</keyword>
<dbReference type="GO" id="GO:0048038">
    <property type="term" value="F:quinone binding"/>
    <property type="evidence" value="ECO:0007669"/>
    <property type="project" value="UniProtKB-KW"/>
</dbReference>
<comment type="similarity">
    <text evidence="3 15">Belongs to the complex I 51 kDa subunit family.</text>
</comment>
<evidence type="ECO:0000256" key="7">
    <source>
        <dbReference type="ARBA" id="ARBA00022643"/>
    </source>
</evidence>
<dbReference type="InterPro" id="IPR037225">
    <property type="entry name" value="Nuo51_FMN-bd_sf"/>
</dbReference>
<dbReference type="PROSITE" id="PS00644">
    <property type="entry name" value="COMPLEX1_51K_1"/>
    <property type="match status" value="1"/>
</dbReference>
<keyword evidence="9 15" id="KW-0479">Metal-binding</keyword>
<dbReference type="Pfam" id="PF10589">
    <property type="entry name" value="NADH_4Fe-4S"/>
    <property type="match status" value="1"/>
</dbReference>
<dbReference type="Gene3D" id="3.40.50.11540">
    <property type="entry name" value="NADH-ubiquinone oxidoreductase 51kDa subunit"/>
    <property type="match status" value="1"/>
</dbReference>
<dbReference type="InterPro" id="IPR037207">
    <property type="entry name" value="Nuop51_4Fe4S-bd_sf"/>
</dbReference>
<organism evidence="17 18">
    <name type="scientific">Nocardiopsis composta</name>
    <dbReference type="NCBI Taxonomy" id="157465"/>
    <lineage>
        <taxon>Bacteria</taxon>
        <taxon>Bacillati</taxon>
        <taxon>Actinomycetota</taxon>
        <taxon>Actinomycetes</taxon>
        <taxon>Streptosporangiales</taxon>
        <taxon>Nocardiopsidaceae</taxon>
        <taxon>Nocardiopsis</taxon>
    </lineage>
</organism>
<feature type="domain" description="NADH-ubiquinone oxidoreductase 51kDa subunit iron-sulphur binding" evidence="16">
    <location>
        <begin position="329"/>
        <end position="374"/>
    </location>
</feature>
<name>A0A7W8VE42_9ACTN</name>
<keyword evidence="11 15" id="KW-0408">Iron</keyword>
<dbReference type="Pfam" id="PF01512">
    <property type="entry name" value="Complex1_51K"/>
    <property type="match status" value="1"/>
</dbReference>
<dbReference type="NCBIfam" id="TIGR01959">
    <property type="entry name" value="nuoF_fam"/>
    <property type="match status" value="1"/>
</dbReference>
<dbReference type="Gene3D" id="6.10.250.1450">
    <property type="match status" value="1"/>
</dbReference>
<evidence type="ECO:0000259" key="16">
    <source>
        <dbReference type="SMART" id="SM00928"/>
    </source>
</evidence>
<dbReference type="PANTHER" id="PTHR43578">
    <property type="entry name" value="NADH-QUINONE OXIDOREDUCTASE SUBUNIT F"/>
    <property type="match status" value="1"/>
</dbReference>
<dbReference type="RefSeq" id="WP_184392592.1">
    <property type="nucleotide sequence ID" value="NZ_BAAAJD010000067.1"/>
</dbReference>
<dbReference type="FunFam" id="3.10.20.600:FF:000003">
    <property type="entry name" value="NADH-quinone oxidoreductase subunit F"/>
    <property type="match status" value="1"/>
</dbReference>
<evidence type="ECO:0000256" key="9">
    <source>
        <dbReference type="ARBA" id="ARBA00022723"/>
    </source>
</evidence>
<evidence type="ECO:0000256" key="15">
    <source>
        <dbReference type="RuleBase" id="RU364066"/>
    </source>
</evidence>
<proteinExistence type="inferred from homology"/>
<evidence type="ECO:0000256" key="2">
    <source>
        <dbReference type="ARBA" id="ARBA00001966"/>
    </source>
</evidence>
<dbReference type="GO" id="GO:0010181">
    <property type="term" value="F:FMN binding"/>
    <property type="evidence" value="ECO:0007669"/>
    <property type="project" value="InterPro"/>
</dbReference>
<dbReference type="GO" id="GO:0008137">
    <property type="term" value="F:NADH dehydrogenase (ubiquinone) activity"/>
    <property type="evidence" value="ECO:0007669"/>
    <property type="project" value="InterPro"/>
</dbReference>
<comment type="catalytic activity">
    <reaction evidence="14 15">
        <text>a quinone + NADH + 5 H(+)(in) = a quinol + NAD(+) + 4 H(+)(out)</text>
        <dbReference type="Rhea" id="RHEA:57888"/>
        <dbReference type="ChEBI" id="CHEBI:15378"/>
        <dbReference type="ChEBI" id="CHEBI:24646"/>
        <dbReference type="ChEBI" id="CHEBI:57540"/>
        <dbReference type="ChEBI" id="CHEBI:57945"/>
        <dbReference type="ChEBI" id="CHEBI:132124"/>
    </reaction>
</comment>
<dbReference type="SUPFAM" id="SSF142984">
    <property type="entry name" value="Nqo1 middle domain-like"/>
    <property type="match status" value="1"/>
</dbReference>
<dbReference type="Proteomes" id="UP000572635">
    <property type="component" value="Unassembled WGS sequence"/>
</dbReference>
<comment type="cofactor">
    <cofactor evidence="1 15">
        <name>FMN</name>
        <dbReference type="ChEBI" id="CHEBI:58210"/>
    </cofactor>
</comment>
<dbReference type="InterPro" id="IPR019575">
    <property type="entry name" value="Nuop51_4Fe4S-bd"/>
</dbReference>
<dbReference type="InterPro" id="IPR011538">
    <property type="entry name" value="Nuo51_FMN-bd"/>
</dbReference>
<dbReference type="Gene3D" id="1.20.1440.230">
    <property type="entry name" value="NADH-ubiquinone oxidoreductase 51kDa subunit, iron-sulphur binding domain"/>
    <property type="match status" value="1"/>
</dbReference>
<protein>
    <recommendedName>
        <fullName evidence="4 15">NADH-quinone oxidoreductase subunit F</fullName>
        <ecNumber evidence="15">7.1.1.-</ecNumber>
    </recommendedName>
</protein>
<evidence type="ECO:0000256" key="12">
    <source>
        <dbReference type="ARBA" id="ARBA00023014"/>
    </source>
</evidence>
<dbReference type="GO" id="GO:0051287">
    <property type="term" value="F:NAD binding"/>
    <property type="evidence" value="ECO:0007669"/>
    <property type="project" value="UniProtKB-UniRule"/>
</dbReference>
<dbReference type="Pfam" id="PF10531">
    <property type="entry name" value="SLBB"/>
    <property type="match status" value="1"/>
</dbReference>
<keyword evidence="18" id="KW-1185">Reference proteome</keyword>
<dbReference type="InterPro" id="IPR011537">
    <property type="entry name" value="NADH-UbQ_OxRdtase_suF"/>
</dbReference>
<keyword evidence="10" id="KW-1278">Translocase</keyword>
<dbReference type="GO" id="GO:0046872">
    <property type="term" value="F:metal ion binding"/>
    <property type="evidence" value="ECO:0007669"/>
    <property type="project" value="UniProtKB-KW"/>
</dbReference>
<dbReference type="InterPro" id="IPR001949">
    <property type="entry name" value="NADH-UbQ_OxRdtase_51kDa_CS"/>
</dbReference>
<dbReference type="GO" id="GO:0051539">
    <property type="term" value="F:4 iron, 4 sulfur cluster binding"/>
    <property type="evidence" value="ECO:0007669"/>
    <property type="project" value="UniProtKB-UniRule"/>
</dbReference>
<gene>
    <name evidence="17" type="ORF">HDA36_003205</name>
</gene>
<comment type="cofactor">
    <cofactor evidence="2 15">
        <name>[4Fe-4S] cluster</name>
        <dbReference type="ChEBI" id="CHEBI:49883"/>
    </cofactor>
</comment>
<keyword evidence="13 15" id="KW-0520">NAD</keyword>
<evidence type="ECO:0000256" key="5">
    <source>
        <dbReference type="ARBA" id="ARBA00022485"/>
    </source>
</evidence>
<dbReference type="EC" id="7.1.1.-" evidence="15"/>
<comment type="function">
    <text evidence="15">NDH-1 shuttles electrons from NADH, via FMN and iron-sulfur (Fe-S) centers, to quinones in the respiratory chain.</text>
</comment>
<evidence type="ECO:0000256" key="8">
    <source>
        <dbReference type="ARBA" id="ARBA00022719"/>
    </source>
</evidence>
<accession>A0A7W8VE42</accession>
<evidence type="ECO:0000256" key="14">
    <source>
        <dbReference type="ARBA" id="ARBA00047712"/>
    </source>
</evidence>
<evidence type="ECO:0000256" key="6">
    <source>
        <dbReference type="ARBA" id="ARBA00022630"/>
    </source>
</evidence>
<keyword evidence="5 15" id="KW-0004">4Fe-4S</keyword>
<dbReference type="SUPFAM" id="SSF142019">
    <property type="entry name" value="Nqo1 FMN-binding domain-like"/>
    <property type="match status" value="1"/>
</dbReference>
<dbReference type="SUPFAM" id="SSF140490">
    <property type="entry name" value="Nqo1C-terminal domain-like"/>
    <property type="match status" value="1"/>
</dbReference>
<dbReference type="NCBIfam" id="NF010120">
    <property type="entry name" value="PRK13596.1"/>
    <property type="match status" value="1"/>
</dbReference>
<evidence type="ECO:0000256" key="13">
    <source>
        <dbReference type="ARBA" id="ARBA00023027"/>
    </source>
</evidence>
<evidence type="ECO:0000313" key="18">
    <source>
        <dbReference type="Proteomes" id="UP000572635"/>
    </source>
</evidence>
<evidence type="ECO:0000256" key="1">
    <source>
        <dbReference type="ARBA" id="ARBA00001917"/>
    </source>
</evidence>
<sequence>MTGTTLTPVLSAHWDREDLYTLDGYRAVGGYGALRKALAMEPDALVDLVKASGLRGRGGAGFPTGMKWGFLPKDNPNPRYLVVNADESEPGTCKDIPLMMANPHALVEGVIISAYAIRSHHAFIYVRGEVLHVIRRLRQAVDEAREAGLIGTDILGSGFDLDVVVHAGAGAYICGEETALLDSLEGYRGQPRLKPPFPAVAGLYASPTVVNNVESIASVPPIVANGAEWFTSMGTEKSAGFGFFSLSGHVTRPGQYEAPLGVTLRELLDMAGGIRAGHRLKFWTPGGSSTPIFTEEHLDTPLDFESVGAAGSMLGTRALQIFDETTCVVRAVGRWIAFYAHESCGKCTPCREGNFWMVQVLDRLENGEGTEADVEKLLDICDNLLGRSFCALGDGATSPVMSSIKYFRDEYIQHMEQRGCPFDHAKSTVWGGA</sequence>